<sequence>MYKVMLFLHIVGTLGLGFYLVLPFVLGSVSKLSLAAQEGTVSAVKTLNRYAQIALVIQLLTGGYMISKGDYSVAWMVVVVVLFLAIGAFSGILAKPLRLALEAIRQNKKITAQASKLTTLSAALSVCVLLIAFFMVYDSII</sequence>
<dbReference type="RefSeq" id="WP_188536143.1">
    <property type="nucleotide sequence ID" value="NZ_BMFT01000001.1"/>
</dbReference>
<feature type="transmembrane region" description="Helical" evidence="1">
    <location>
        <begin position="117"/>
        <end position="137"/>
    </location>
</feature>
<dbReference type="InterPro" id="IPR018729">
    <property type="entry name" value="DUF2269_transmembrane"/>
</dbReference>
<dbReference type="Pfam" id="PF10027">
    <property type="entry name" value="DUF2269"/>
    <property type="match status" value="1"/>
</dbReference>
<gene>
    <name evidence="2" type="ORF">GCM10008013_08530</name>
</gene>
<organism evidence="2 3">
    <name type="scientific">Paenibacillus segetis</name>
    <dbReference type="NCBI Taxonomy" id="1325360"/>
    <lineage>
        <taxon>Bacteria</taxon>
        <taxon>Bacillati</taxon>
        <taxon>Bacillota</taxon>
        <taxon>Bacilli</taxon>
        <taxon>Bacillales</taxon>
        <taxon>Paenibacillaceae</taxon>
        <taxon>Paenibacillus</taxon>
    </lineage>
</organism>
<evidence type="ECO:0000313" key="3">
    <source>
        <dbReference type="Proteomes" id="UP000659344"/>
    </source>
</evidence>
<keyword evidence="1" id="KW-0812">Transmembrane</keyword>
<feature type="transmembrane region" description="Helical" evidence="1">
    <location>
        <begin position="73"/>
        <end position="97"/>
    </location>
</feature>
<comment type="caution">
    <text evidence="2">The sequence shown here is derived from an EMBL/GenBank/DDBJ whole genome shotgun (WGS) entry which is preliminary data.</text>
</comment>
<reference evidence="3" key="1">
    <citation type="journal article" date="2019" name="Int. J. Syst. Evol. Microbiol.">
        <title>The Global Catalogue of Microorganisms (GCM) 10K type strain sequencing project: providing services to taxonomists for standard genome sequencing and annotation.</title>
        <authorList>
            <consortium name="The Broad Institute Genomics Platform"/>
            <consortium name="The Broad Institute Genome Sequencing Center for Infectious Disease"/>
            <person name="Wu L."/>
            <person name="Ma J."/>
        </authorList>
    </citation>
    <scope>NUCLEOTIDE SEQUENCE [LARGE SCALE GENOMIC DNA]</scope>
    <source>
        <strain evidence="3">CGMCC 1.12769</strain>
    </source>
</reference>
<dbReference type="Proteomes" id="UP000659344">
    <property type="component" value="Unassembled WGS sequence"/>
</dbReference>
<name>A0ABQ1Y7X1_9BACL</name>
<protein>
    <recommendedName>
        <fullName evidence="4">DUF2269 family protein</fullName>
    </recommendedName>
</protein>
<evidence type="ECO:0000256" key="1">
    <source>
        <dbReference type="SAM" id="Phobius"/>
    </source>
</evidence>
<proteinExistence type="predicted"/>
<keyword evidence="1" id="KW-0472">Membrane</keyword>
<keyword evidence="3" id="KW-1185">Reference proteome</keyword>
<evidence type="ECO:0000313" key="2">
    <source>
        <dbReference type="EMBL" id="GGH14708.1"/>
    </source>
</evidence>
<keyword evidence="1" id="KW-1133">Transmembrane helix</keyword>
<accession>A0ABQ1Y7X1</accession>
<dbReference type="EMBL" id="BMFT01000001">
    <property type="protein sequence ID" value="GGH14708.1"/>
    <property type="molecule type" value="Genomic_DNA"/>
</dbReference>
<feature type="transmembrane region" description="Helical" evidence="1">
    <location>
        <begin position="6"/>
        <end position="29"/>
    </location>
</feature>
<evidence type="ECO:0008006" key="4">
    <source>
        <dbReference type="Google" id="ProtNLM"/>
    </source>
</evidence>